<sequence length="152" mass="16628">MNDQAQSALVSGNGTLNILNPYCPVDKYNVKKEANKSDGIIQDLDLLYGIEAWSSSAQLPGYGTGWPADIQHWDGIILAVVNIWASPAKTSGWYWSVENNCLGGQVTAASKEAGQYLYIGDYDNQTKFDLYATEGGTSGIAEMYWTQGEWSD</sequence>
<dbReference type="Proteomes" id="UP000485562">
    <property type="component" value="Unassembled WGS sequence"/>
</dbReference>
<name>A0A1V6C507_UNCT6</name>
<organism evidence="1">
    <name type="scientific">candidate division TA06 bacterium ADurb.Bin131</name>
    <dbReference type="NCBI Taxonomy" id="1852827"/>
    <lineage>
        <taxon>Bacteria</taxon>
        <taxon>Bacteria division TA06</taxon>
    </lineage>
</organism>
<gene>
    <name evidence="1" type="ORF">BWX89_01553</name>
</gene>
<comment type="caution">
    <text evidence="1">The sequence shown here is derived from an EMBL/GenBank/DDBJ whole genome shotgun (WGS) entry which is preliminary data.</text>
</comment>
<dbReference type="EMBL" id="MWDQ01000146">
    <property type="protein sequence ID" value="OQB71993.1"/>
    <property type="molecule type" value="Genomic_DNA"/>
</dbReference>
<reference evidence="1" key="1">
    <citation type="submission" date="2017-02" db="EMBL/GenBank/DDBJ databases">
        <title>Delving into the versatile metabolic prowess of the omnipresent phylum Bacteroidetes.</title>
        <authorList>
            <person name="Nobu M.K."/>
            <person name="Mei R."/>
            <person name="Narihiro T."/>
            <person name="Kuroda K."/>
            <person name="Liu W.-T."/>
        </authorList>
    </citation>
    <scope>NUCLEOTIDE SEQUENCE</scope>
    <source>
        <strain evidence="1">ADurb.Bin131</strain>
    </source>
</reference>
<proteinExistence type="predicted"/>
<accession>A0A1V6C507</accession>
<dbReference type="AlphaFoldDB" id="A0A1V6C507"/>
<evidence type="ECO:0000313" key="1">
    <source>
        <dbReference type="EMBL" id="OQB71993.1"/>
    </source>
</evidence>
<protein>
    <submittedName>
        <fullName evidence="1">Uncharacterized protein</fullName>
    </submittedName>
</protein>